<reference evidence="3" key="1">
    <citation type="journal article" date="2019" name="Int. J. Syst. Evol. Microbiol.">
        <title>The Global Catalogue of Microorganisms (GCM) 10K type strain sequencing project: providing services to taxonomists for standard genome sequencing and annotation.</title>
        <authorList>
            <consortium name="The Broad Institute Genomics Platform"/>
            <consortium name="The Broad Institute Genome Sequencing Center for Infectious Disease"/>
            <person name="Wu L."/>
            <person name="Ma J."/>
        </authorList>
    </citation>
    <scope>NUCLEOTIDE SEQUENCE [LARGE SCALE GENOMIC DNA]</scope>
    <source>
        <strain evidence="3">KCTC 42087</strain>
    </source>
</reference>
<sequence length="164" mass="17290">MTEPPPGTRPRLWERPALTWRLVTLVVSVFPQVLFNPVPRLLPRPARQDDAVLGTGIAHTDTAVIVAGYGPTPLPAAWFEYLTSSGLVPLALAVALMLPGVPGRRAAFAAMWALTAGGLLAAYVATSQGTGYVSVFCPFYLLAAVVLAAAGMRAALNLPRPTTE</sequence>
<feature type="transmembrane region" description="Helical" evidence="1">
    <location>
        <begin position="106"/>
        <end position="125"/>
    </location>
</feature>
<keyword evidence="1" id="KW-0472">Membrane</keyword>
<accession>A0ABW0ZYQ6</accession>
<feature type="transmembrane region" description="Helical" evidence="1">
    <location>
        <begin position="81"/>
        <end position="99"/>
    </location>
</feature>
<keyword evidence="1" id="KW-0812">Transmembrane</keyword>
<dbReference type="EMBL" id="JBHSON010000012">
    <property type="protein sequence ID" value="MFC5746070.1"/>
    <property type="molecule type" value="Genomic_DNA"/>
</dbReference>
<keyword evidence="1" id="KW-1133">Transmembrane helix</keyword>
<keyword evidence="3" id="KW-1185">Reference proteome</keyword>
<evidence type="ECO:0000313" key="2">
    <source>
        <dbReference type="EMBL" id="MFC5746070.1"/>
    </source>
</evidence>
<dbReference type="Proteomes" id="UP001596074">
    <property type="component" value="Unassembled WGS sequence"/>
</dbReference>
<comment type="caution">
    <text evidence="2">The sequence shown here is derived from an EMBL/GenBank/DDBJ whole genome shotgun (WGS) entry which is preliminary data.</text>
</comment>
<organism evidence="2 3">
    <name type="scientific">Actinomadura rugatobispora</name>
    <dbReference type="NCBI Taxonomy" id="1994"/>
    <lineage>
        <taxon>Bacteria</taxon>
        <taxon>Bacillati</taxon>
        <taxon>Actinomycetota</taxon>
        <taxon>Actinomycetes</taxon>
        <taxon>Streptosporangiales</taxon>
        <taxon>Thermomonosporaceae</taxon>
        <taxon>Actinomadura</taxon>
    </lineage>
</organism>
<evidence type="ECO:0000313" key="3">
    <source>
        <dbReference type="Proteomes" id="UP001596074"/>
    </source>
</evidence>
<proteinExistence type="predicted"/>
<evidence type="ECO:0000256" key="1">
    <source>
        <dbReference type="SAM" id="Phobius"/>
    </source>
</evidence>
<feature type="transmembrane region" description="Helical" evidence="1">
    <location>
        <begin position="131"/>
        <end position="150"/>
    </location>
</feature>
<dbReference type="RefSeq" id="WP_378281695.1">
    <property type="nucleotide sequence ID" value="NZ_JBHSON010000012.1"/>
</dbReference>
<protein>
    <submittedName>
        <fullName evidence="2">Uncharacterized protein</fullName>
    </submittedName>
</protein>
<gene>
    <name evidence="2" type="ORF">ACFPZN_10655</name>
</gene>
<name>A0ABW0ZYQ6_9ACTN</name>